<gene>
    <name evidence="12" type="ORF">P5G49_06695</name>
</gene>
<dbReference type="InterPro" id="IPR010998">
    <property type="entry name" value="Integrase_recombinase_N"/>
</dbReference>
<evidence type="ECO:0000256" key="8">
    <source>
        <dbReference type="ARBA" id="ARBA00023306"/>
    </source>
</evidence>
<reference evidence="12" key="1">
    <citation type="submission" date="2023-03" db="EMBL/GenBank/DDBJ databases">
        <title>MT1 and MT2 Draft Genomes of Novel Species.</title>
        <authorList>
            <person name="Venkateswaran K."/>
        </authorList>
    </citation>
    <scope>NUCLEOTIDE SEQUENCE</scope>
    <source>
        <strain evidence="12">F6_3S_P_2</strain>
    </source>
</reference>
<dbReference type="InterPro" id="IPR002104">
    <property type="entry name" value="Integrase_catalytic"/>
</dbReference>
<dbReference type="PROSITE" id="PS51898">
    <property type="entry name" value="TYR_RECOMBINASE"/>
    <property type="match status" value="1"/>
</dbReference>
<dbReference type="Gene3D" id="1.10.150.130">
    <property type="match status" value="1"/>
</dbReference>
<comment type="caution">
    <text evidence="12">The sequence shown here is derived from an EMBL/GenBank/DDBJ whole genome shotgun (WGS) entry which is preliminary data.</text>
</comment>
<evidence type="ECO:0000256" key="2">
    <source>
        <dbReference type="ARBA" id="ARBA00022490"/>
    </source>
</evidence>
<keyword evidence="4" id="KW-0159">Chromosome partition</keyword>
<evidence type="ECO:0000256" key="4">
    <source>
        <dbReference type="ARBA" id="ARBA00022829"/>
    </source>
</evidence>
<organism evidence="12 13">
    <name type="scientific">Sporosarcina highlanderae</name>
    <dbReference type="NCBI Taxonomy" id="3035916"/>
    <lineage>
        <taxon>Bacteria</taxon>
        <taxon>Bacillati</taxon>
        <taxon>Bacillota</taxon>
        <taxon>Bacilli</taxon>
        <taxon>Bacillales</taxon>
        <taxon>Caryophanaceae</taxon>
        <taxon>Sporosarcina</taxon>
    </lineage>
</organism>
<keyword evidence="6 9" id="KW-0238">DNA-binding</keyword>
<dbReference type="InterPro" id="IPR050090">
    <property type="entry name" value="Tyrosine_recombinase_XerCD"/>
</dbReference>
<accession>A0ABT8JQ22</accession>
<dbReference type="SUPFAM" id="SSF56349">
    <property type="entry name" value="DNA breaking-rejoining enzymes"/>
    <property type="match status" value="1"/>
</dbReference>
<keyword evidence="2" id="KW-0963">Cytoplasm</keyword>
<keyword evidence="8" id="KW-0131">Cell cycle</keyword>
<keyword evidence="3" id="KW-0132">Cell division</keyword>
<evidence type="ECO:0000256" key="9">
    <source>
        <dbReference type="PROSITE-ProRule" id="PRU01248"/>
    </source>
</evidence>
<keyword evidence="5" id="KW-0229">DNA integration</keyword>
<dbReference type="InterPro" id="IPR011010">
    <property type="entry name" value="DNA_brk_join_enz"/>
</dbReference>
<evidence type="ECO:0000259" key="10">
    <source>
        <dbReference type="PROSITE" id="PS51898"/>
    </source>
</evidence>
<dbReference type="Gene3D" id="1.10.443.10">
    <property type="entry name" value="Intergrase catalytic core"/>
    <property type="match status" value="1"/>
</dbReference>
<evidence type="ECO:0000259" key="11">
    <source>
        <dbReference type="PROSITE" id="PS51900"/>
    </source>
</evidence>
<sequence length="429" mass="51159">MEQKNQQHYSSSYFYDPPIRKVFEDFISNLKPPQCDITEQFLDVLYRECKKEKALISKTGNLQLNNLRLNHFLKVQLEVERLTSNGSIKNFDAPAFYSLLSQFSTYLTKKEIVKIYYRSPNNNQRSYNVSRNNFPILTDFDDFMRIRNYSNATINYYRISIKHFLVYSAYGTEKQYSSNCWRESINKFEEYLRKRAITEKITFNTAYAYLKAVKLFMRFLYGKGEITFHYNVPKRFCQKGKRSNEYINIHEVLSVGDSIFNFSKDILRDISILLILLETGCRPIEVVNLNLDDVYVNEKQIVLKSIKSDQRTLSLTESTFLFIKDYLTIRKNYLPQENTHALFLYPSGKRMASYYISYLIRKYNLKTFKEVRFTAKTLRHTFITNALNNHNNLDQVRDIVGHKHSVSTYYYFYRDINRLKNIFNGKKIY</sequence>
<dbReference type="Proteomes" id="UP001175097">
    <property type="component" value="Unassembled WGS sequence"/>
</dbReference>
<evidence type="ECO:0000256" key="1">
    <source>
        <dbReference type="ARBA" id="ARBA00004496"/>
    </source>
</evidence>
<evidence type="ECO:0000313" key="13">
    <source>
        <dbReference type="Proteomes" id="UP001175097"/>
    </source>
</evidence>
<feature type="domain" description="Core-binding (CB)" evidence="11">
    <location>
        <begin position="131"/>
        <end position="221"/>
    </location>
</feature>
<dbReference type="EMBL" id="JAROCC010000004">
    <property type="protein sequence ID" value="MDN4607170.1"/>
    <property type="molecule type" value="Genomic_DNA"/>
</dbReference>
<dbReference type="RefSeq" id="WP_301242717.1">
    <property type="nucleotide sequence ID" value="NZ_JAROCC010000004.1"/>
</dbReference>
<evidence type="ECO:0000256" key="7">
    <source>
        <dbReference type="ARBA" id="ARBA00023172"/>
    </source>
</evidence>
<dbReference type="PROSITE" id="PS51900">
    <property type="entry name" value="CB"/>
    <property type="match status" value="1"/>
</dbReference>
<evidence type="ECO:0000313" key="12">
    <source>
        <dbReference type="EMBL" id="MDN4607170.1"/>
    </source>
</evidence>
<name>A0ABT8JQ22_9BACL</name>
<dbReference type="InterPro" id="IPR013762">
    <property type="entry name" value="Integrase-like_cat_sf"/>
</dbReference>
<dbReference type="Pfam" id="PF00589">
    <property type="entry name" value="Phage_integrase"/>
    <property type="match status" value="1"/>
</dbReference>
<proteinExistence type="predicted"/>
<evidence type="ECO:0000256" key="6">
    <source>
        <dbReference type="ARBA" id="ARBA00023125"/>
    </source>
</evidence>
<evidence type="ECO:0000256" key="5">
    <source>
        <dbReference type="ARBA" id="ARBA00022908"/>
    </source>
</evidence>
<evidence type="ECO:0000256" key="3">
    <source>
        <dbReference type="ARBA" id="ARBA00022618"/>
    </source>
</evidence>
<comment type="subcellular location">
    <subcellularLocation>
        <location evidence="1">Cytoplasm</location>
    </subcellularLocation>
</comment>
<keyword evidence="7" id="KW-0233">DNA recombination</keyword>
<dbReference type="PANTHER" id="PTHR30349">
    <property type="entry name" value="PHAGE INTEGRASE-RELATED"/>
    <property type="match status" value="1"/>
</dbReference>
<dbReference type="InterPro" id="IPR044068">
    <property type="entry name" value="CB"/>
</dbReference>
<keyword evidence="13" id="KW-1185">Reference proteome</keyword>
<protein>
    <submittedName>
        <fullName evidence="12">Site-specific integrase</fullName>
    </submittedName>
</protein>
<dbReference type="PANTHER" id="PTHR30349:SF77">
    <property type="entry name" value="TYROSINE RECOMBINASE XERC"/>
    <property type="match status" value="1"/>
</dbReference>
<feature type="domain" description="Tyr recombinase" evidence="10">
    <location>
        <begin position="242"/>
        <end position="424"/>
    </location>
</feature>
<dbReference type="CDD" id="cd00397">
    <property type="entry name" value="DNA_BRE_C"/>
    <property type="match status" value="1"/>
</dbReference>